<evidence type="ECO:0000259" key="2">
    <source>
        <dbReference type="Pfam" id="PF13843"/>
    </source>
</evidence>
<dbReference type="AlphaFoldDB" id="A0A7N8XH10"/>
<evidence type="ECO:0000256" key="1">
    <source>
        <dbReference type="SAM" id="MobiDB-lite"/>
    </source>
</evidence>
<evidence type="ECO:0000313" key="3">
    <source>
        <dbReference type="Ensembl" id="ENSMAMP00000045620.1"/>
    </source>
</evidence>
<keyword evidence="4" id="KW-1185">Reference proteome</keyword>
<organism evidence="3 4">
    <name type="scientific">Mastacembelus armatus</name>
    <name type="common">zig-zag eel</name>
    <dbReference type="NCBI Taxonomy" id="205130"/>
    <lineage>
        <taxon>Eukaryota</taxon>
        <taxon>Metazoa</taxon>
        <taxon>Chordata</taxon>
        <taxon>Craniata</taxon>
        <taxon>Vertebrata</taxon>
        <taxon>Euteleostomi</taxon>
        <taxon>Actinopterygii</taxon>
        <taxon>Neopterygii</taxon>
        <taxon>Teleostei</taxon>
        <taxon>Neoteleostei</taxon>
        <taxon>Acanthomorphata</taxon>
        <taxon>Anabantaria</taxon>
        <taxon>Synbranchiformes</taxon>
        <taxon>Mastacembelidae</taxon>
        <taxon>Mastacembelus</taxon>
    </lineage>
</organism>
<dbReference type="InterPro" id="IPR029526">
    <property type="entry name" value="PGBD"/>
</dbReference>
<proteinExistence type="predicted"/>
<feature type="compositionally biased region" description="Basic and acidic residues" evidence="1">
    <location>
        <begin position="30"/>
        <end position="66"/>
    </location>
</feature>
<sequence>MMDREAAVPALDSDEDCTLSSEEDSDSDDEYLHFEERLDPKEDVIPDECGKNGAKEPVAKRAKADKQPTLSWKTETDIDVAPQALRFLPKREPGPQLKPRDAHSAMSLFKMFFSESAVLTLCRNTNAQAAKSRAKGRKYKCTLKSIRDYWRQDSLFSVPFPATVMSRDRYLTISWNLHMSHPGADKENDRKRGTAEHDCLFRVRPLMDTIRLACKTIYHPRRNLAVNEGVVACKANTEMTQCMKATPTRWGFKLFVLADSSNGYTVDFAVYTGKNSFPTGHGLSYDAVMSLLDRIVLGSGYHVYMDNFYTSPKLLTDLFALKFGACGTYRDNRKGCPQDAANSLTSKSARGSMRWIRDEHLVFVKWMDAREVSVCSTIHAAQTGDTMQRRVKTQNGWRTKSFPCPAPVIAYNQHMGGVGLSDQLLQYYTAQHKTMKWYRKLFPHFLDIAATNAYIVHKELYGNMSHKEFMEELITELFPGAGQASDATAGRRICALCKAKSGKRQDTPWNCQACDVHLCVQLKRNCFLDWHKVV</sequence>
<dbReference type="GeneTree" id="ENSGT00940000163467"/>
<dbReference type="Proteomes" id="UP000261640">
    <property type="component" value="Unplaced"/>
</dbReference>
<protein>
    <recommendedName>
        <fullName evidence="2">PiggyBac transposable element-derived protein domain-containing protein</fullName>
    </recommendedName>
</protein>
<feature type="compositionally biased region" description="Acidic residues" evidence="1">
    <location>
        <begin position="12"/>
        <end position="29"/>
    </location>
</feature>
<evidence type="ECO:0000313" key="4">
    <source>
        <dbReference type="Proteomes" id="UP000261640"/>
    </source>
</evidence>
<dbReference type="PANTHER" id="PTHR46599">
    <property type="entry name" value="PIGGYBAC TRANSPOSABLE ELEMENT-DERIVED PROTEIN 4"/>
    <property type="match status" value="1"/>
</dbReference>
<dbReference type="PANTHER" id="PTHR46599:SF3">
    <property type="entry name" value="PIGGYBAC TRANSPOSABLE ELEMENT-DERIVED PROTEIN 4"/>
    <property type="match status" value="1"/>
</dbReference>
<feature type="region of interest" description="Disordered" evidence="1">
    <location>
        <begin position="1"/>
        <end position="68"/>
    </location>
</feature>
<dbReference type="Pfam" id="PF13843">
    <property type="entry name" value="DDE_Tnp_1_7"/>
    <property type="match status" value="1"/>
</dbReference>
<feature type="domain" description="PiggyBac transposable element-derived protein" evidence="2">
    <location>
        <begin position="141"/>
        <end position="454"/>
    </location>
</feature>
<accession>A0A7N8XH10</accession>
<reference evidence="3" key="1">
    <citation type="submission" date="2025-08" db="UniProtKB">
        <authorList>
            <consortium name="Ensembl"/>
        </authorList>
    </citation>
    <scope>IDENTIFICATION</scope>
</reference>
<dbReference type="Ensembl" id="ENSMAMT00000056309.1">
    <property type="protein sequence ID" value="ENSMAMP00000045620.1"/>
    <property type="gene ID" value="ENSMAMG00000028380.1"/>
</dbReference>
<name>A0A7N8XH10_9TELE</name>
<reference evidence="3" key="2">
    <citation type="submission" date="2025-09" db="UniProtKB">
        <authorList>
            <consortium name="Ensembl"/>
        </authorList>
    </citation>
    <scope>IDENTIFICATION</scope>
</reference>
<dbReference type="InParanoid" id="A0A7N8XH10"/>